<reference evidence="3" key="1">
    <citation type="journal article" date="2019" name="Int. J. Syst. Evol. Microbiol.">
        <title>The Global Catalogue of Microorganisms (GCM) 10K type strain sequencing project: providing services to taxonomists for standard genome sequencing and annotation.</title>
        <authorList>
            <consortium name="The Broad Institute Genomics Platform"/>
            <consortium name="The Broad Institute Genome Sequencing Center for Infectious Disease"/>
            <person name="Wu L."/>
            <person name="Ma J."/>
        </authorList>
    </citation>
    <scope>NUCLEOTIDE SEQUENCE [LARGE SCALE GENOMIC DNA]</scope>
    <source>
        <strain evidence="3">CCUG 62945</strain>
    </source>
</reference>
<dbReference type="InterPro" id="IPR047798">
    <property type="entry name" value="BPSS1780-like"/>
</dbReference>
<feature type="transmembrane region" description="Helical" evidence="1">
    <location>
        <begin position="104"/>
        <end position="127"/>
    </location>
</feature>
<dbReference type="Proteomes" id="UP001596473">
    <property type="component" value="Unassembled WGS sequence"/>
</dbReference>
<keyword evidence="3" id="KW-1185">Reference proteome</keyword>
<comment type="caution">
    <text evidence="2">The sequence shown here is derived from an EMBL/GenBank/DDBJ whole genome shotgun (WGS) entry which is preliminary data.</text>
</comment>
<evidence type="ECO:0000256" key="1">
    <source>
        <dbReference type="SAM" id="Phobius"/>
    </source>
</evidence>
<sequence length="249" mass="27012">MENDNVIDLLPEPRRLPAGRGWQWYVSGFKLFRRQSGMWIVLALQFLVVALLAYVLSVVGAIAYALAAPVLFAGFYQAAKQADLGNKLGPLDLFAAFRGEIKPLLFIGFVDLFAAVLVTILLSFFGSQGSFPDVPADTLPSPEQMKAIYLHVSLSLILMAPVKCATWFAPALVLLKGHSAIEAMKLSFSGVCSNWQAFLLSGMLAAALFILSAFTLMLALVVVLPVMMLTQYMAYREIFDAAPVGVDGA</sequence>
<gene>
    <name evidence="2" type="ORF">ACFQNF_03610</name>
</gene>
<dbReference type="RefSeq" id="WP_380186166.1">
    <property type="nucleotide sequence ID" value="NZ_JBHTBQ010000006.1"/>
</dbReference>
<protein>
    <submittedName>
        <fullName evidence="2">BPSS1780 family membrane protein</fullName>
    </submittedName>
</protein>
<organism evidence="2 3">
    <name type="scientific">Iodobacter arcticus</name>
    <dbReference type="NCBI Taxonomy" id="590593"/>
    <lineage>
        <taxon>Bacteria</taxon>
        <taxon>Pseudomonadati</taxon>
        <taxon>Pseudomonadota</taxon>
        <taxon>Betaproteobacteria</taxon>
        <taxon>Neisseriales</taxon>
        <taxon>Chitinibacteraceae</taxon>
        <taxon>Iodobacter</taxon>
    </lineage>
</organism>
<keyword evidence="1" id="KW-0812">Transmembrane</keyword>
<dbReference type="EMBL" id="JBHTBQ010000006">
    <property type="protein sequence ID" value="MFC7418960.1"/>
    <property type="molecule type" value="Genomic_DNA"/>
</dbReference>
<evidence type="ECO:0000313" key="3">
    <source>
        <dbReference type="Proteomes" id="UP001596473"/>
    </source>
</evidence>
<keyword evidence="1" id="KW-1133">Transmembrane helix</keyword>
<feature type="transmembrane region" description="Helical" evidence="1">
    <location>
        <begin position="37"/>
        <end position="55"/>
    </location>
</feature>
<evidence type="ECO:0000313" key="2">
    <source>
        <dbReference type="EMBL" id="MFC7418960.1"/>
    </source>
</evidence>
<accession>A0ABW2QTV1</accession>
<proteinExistence type="predicted"/>
<dbReference type="NCBIfam" id="NF041043">
    <property type="entry name" value="BPSS1780_fam"/>
    <property type="match status" value="1"/>
</dbReference>
<keyword evidence="1" id="KW-0472">Membrane</keyword>
<name>A0ABW2QTV1_9NEIS</name>
<feature type="transmembrane region" description="Helical" evidence="1">
    <location>
        <begin position="196"/>
        <end position="224"/>
    </location>
</feature>
<feature type="transmembrane region" description="Helical" evidence="1">
    <location>
        <begin position="147"/>
        <end position="175"/>
    </location>
</feature>